<dbReference type="GO" id="GO:0003676">
    <property type="term" value="F:nucleic acid binding"/>
    <property type="evidence" value="ECO:0007669"/>
    <property type="project" value="InterPro"/>
</dbReference>
<evidence type="ECO:0000256" key="1">
    <source>
        <dbReference type="SAM" id="MobiDB-lite"/>
    </source>
</evidence>
<feature type="region of interest" description="Disordered" evidence="1">
    <location>
        <begin position="126"/>
        <end position="162"/>
    </location>
</feature>
<evidence type="ECO:0000313" key="2">
    <source>
        <dbReference type="EMBL" id="KAK8394247.1"/>
    </source>
</evidence>
<dbReference type="SUPFAM" id="SSF53098">
    <property type="entry name" value="Ribonuclease H-like"/>
    <property type="match status" value="1"/>
</dbReference>
<feature type="compositionally biased region" description="Polar residues" evidence="1">
    <location>
        <begin position="146"/>
        <end position="159"/>
    </location>
</feature>
<evidence type="ECO:0000313" key="3">
    <source>
        <dbReference type="Proteomes" id="UP001487740"/>
    </source>
</evidence>
<accession>A0AAW0U7B4</accession>
<dbReference type="InterPro" id="IPR052160">
    <property type="entry name" value="Gypsy_RT_Integrase-like"/>
</dbReference>
<dbReference type="InterPro" id="IPR036397">
    <property type="entry name" value="RNaseH_sf"/>
</dbReference>
<gene>
    <name evidence="2" type="ORF">O3P69_006438</name>
</gene>
<dbReference type="EMBL" id="JARAKH010000019">
    <property type="protein sequence ID" value="KAK8394247.1"/>
    <property type="molecule type" value="Genomic_DNA"/>
</dbReference>
<dbReference type="PANTHER" id="PTHR47266">
    <property type="entry name" value="ENDONUCLEASE-RELATED"/>
    <property type="match status" value="1"/>
</dbReference>
<keyword evidence="3" id="KW-1185">Reference proteome</keyword>
<sequence>MGNTLKTNGLQERFNQTLERATAKFVNENHDDWEQHLDGILFSYCTTQHDNTKLTPFYVMFGRHPILPVDMDVNAAGNASAIDNTTTADTIRDLTKEIGSIWLTTRYRGQRGHLVRYPTSLPFLPRQPAATNRLPAPFPRHLAPTPASQHSSPATQETIPTRDLTSALARIS</sequence>
<organism evidence="2 3">
    <name type="scientific">Scylla paramamosain</name>
    <name type="common">Mud crab</name>
    <dbReference type="NCBI Taxonomy" id="85552"/>
    <lineage>
        <taxon>Eukaryota</taxon>
        <taxon>Metazoa</taxon>
        <taxon>Ecdysozoa</taxon>
        <taxon>Arthropoda</taxon>
        <taxon>Crustacea</taxon>
        <taxon>Multicrustacea</taxon>
        <taxon>Malacostraca</taxon>
        <taxon>Eumalacostraca</taxon>
        <taxon>Eucarida</taxon>
        <taxon>Decapoda</taxon>
        <taxon>Pleocyemata</taxon>
        <taxon>Brachyura</taxon>
        <taxon>Eubrachyura</taxon>
        <taxon>Portunoidea</taxon>
        <taxon>Portunidae</taxon>
        <taxon>Portuninae</taxon>
        <taxon>Scylla</taxon>
    </lineage>
</organism>
<dbReference type="InterPro" id="IPR012337">
    <property type="entry name" value="RNaseH-like_sf"/>
</dbReference>
<dbReference type="AlphaFoldDB" id="A0AAW0U7B4"/>
<reference evidence="2 3" key="1">
    <citation type="submission" date="2023-03" db="EMBL/GenBank/DDBJ databases">
        <title>High-quality genome of Scylla paramamosain provides insights in environmental adaptation.</title>
        <authorList>
            <person name="Zhang L."/>
        </authorList>
    </citation>
    <scope>NUCLEOTIDE SEQUENCE [LARGE SCALE GENOMIC DNA]</scope>
    <source>
        <strain evidence="2">LZ_2023a</strain>
        <tissue evidence="2">Muscle</tissue>
    </source>
</reference>
<comment type="caution">
    <text evidence="2">The sequence shown here is derived from an EMBL/GenBank/DDBJ whole genome shotgun (WGS) entry which is preliminary data.</text>
</comment>
<dbReference type="Proteomes" id="UP001487740">
    <property type="component" value="Unassembled WGS sequence"/>
</dbReference>
<proteinExistence type="predicted"/>
<protein>
    <recommendedName>
        <fullName evidence="4">Integrase catalytic domain-containing protein</fullName>
    </recommendedName>
</protein>
<dbReference type="Gene3D" id="3.30.420.10">
    <property type="entry name" value="Ribonuclease H-like superfamily/Ribonuclease H"/>
    <property type="match status" value="1"/>
</dbReference>
<name>A0AAW0U7B4_SCYPA</name>
<evidence type="ECO:0008006" key="4">
    <source>
        <dbReference type="Google" id="ProtNLM"/>
    </source>
</evidence>